<accession>A0A6A4QK63</accession>
<protein>
    <submittedName>
        <fullName evidence="1">Uncharacterized protein</fullName>
    </submittedName>
</protein>
<sequence>MKMLKATSLIYHDTLEHEVTRQQICSGFNSLSQIVPISYTISWHGVFSIQYL</sequence>
<dbReference type="AlphaFoldDB" id="A0A6A4QK63"/>
<evidence type="ECO:0000313" key="2">
    <source>
        <dbReference type="Proteomes" id="UP000447434"/>
    </source>
</evidence>
<dbReference type="Proteomes" id="UP000447434">
    <property type="component" value="Chromosome 5"/>
</dbReference>
<comment type="caution">
    <text evidence="1">The sequence shown here is derived from an EMBL/GenBank/DDBJ whole genome shotgun (WGS) entry which is preliminary data.</text>
</comment>
<proteinExistence type="predicted"/>
<organism evidence="1 2">
    <name type="scientific">Lupinus albus</name>
    <name type="common">White lupine</name>
    <name type="synonym">Lupinus termis</name>
    <dbReference type="NCBI Taxonomy" id="3870"/>
    <lineage>
        <taxon>Eukaryota</taxon>
        <taxon>Viridiplantae</taxon>
        <taxon>Streptophyta</taxon>
        <taxon>Embryophyta</taxon>
        <taxon>Tracheophyta</taxon>
        <taxon>Spermatophyta</taxon>
        <taxon>Magnoliopsida</taxon>
        <taxon>eudicotyledons</taxon>
        <taxon>Gunneridae</taxon>
        <taxon>Pentapetalae</taxon>
        <taxon>rosids</taxon>
        <taxon>fabids</taxon>
        <taxon>Fabales</taxon>
        <taxon>Fabaceae</taxon>
        <taxon>Papilionoideae</taxon>
        <taxon>50 kb inversion clade</taxon>
        <taxon>genistoids sensu lato</taxon>
        <taxon>core genistoids</taxon>
        <taxon>Genisteae</taxon>
        <taxon>Lupinus</taxon>
    </lineage>
</organism>
<reference evidence="2" key="1">
    <citation type="journal article" date="2020" name="Nat. Commun.">
        <title>Genome sequence of the cluster root forming white lupin.</title>
        <authorList>
            <person name="Hufnagel B."/>
            <person name="Marques A."/>
            <person name="Soriano A."/>
            <person name="Marques L."/>
            <person name="Divol F."/>
            <person name="Doumas P."/>
            <person name="Sallet E."/>
            <person name="Mancinotti D."/>
            <person name="Carrere S."/>
            <person name="Marande W."/>
            <person name="Arribat S."/>
            <person name="Keller J."/>
            <person name="Huneau C."/>
            <person name="Blein T."/>
            <person name="Aime D."/>
            <person name="Laguerre M."/>
            <person name="Taylor J."/>
            <person name="Schubert V."/>
            <person name="Nelson M."/>
            <person name="Geu-Flores F."/>
            <person name="Crespi M."/>
            <person name="Gallardo-Guerrero K."/>
            <person name="Delaux P.-M."/>
            <person name="Salse J."/>
            <person name="Berges H."/>
            <person name="Guyot R."/>
            <person name="Gouzy J."/>
            <person name="Peret B."/>
        </authorList>
    </citation>
    <scope>NUCLEOTIDE SEQUENCE [LARGE SCALE GENOMIC DNA]</scope>
    <source>
        <strain evidence="2">cv. Amiga</strain>
    </source>
</reference>
<keyword evidence="2" id="KW-1185">Reference proteome</keyword>
<gene>
    <name evidence="1" type="ORF">Lalb_Chr05g0221991</name>
</gene>
<dbReference type="EMBL" id="WOCE01000005">
    <property type="protein sequence ID" value="KAE9613869.1"/>
    <property type="molecule type" value="Genomic_DNA"/>
</dbReference>
<name>A0A6A4QK63_LUPAL</name>
<evidence type="ECO:0000313" key="1">
    <source>
        <dbReference type="EMBL" id="KAE9613869.1"/>
    </source>
</evidence>